<dbReference type="RefSeq" id="XP_064701910.1">
    <property type="nucleotide sequence ID" value="XM_064852005.1"/>
</dbReference>
<dbReference type="GO" id="GO:0016538">
    <property type="term" value="F:cyclin-dependent protein serine/threonine kinase regulator activity"/>
    <property type="evidence" value="ECO:0007669"/>
    <property type="project" value="InterPro"/>
</dbReference>
<dbReference type="PANTHER" id="PTHR10026">
    <property type="entry name" value="CYCLIN"/>
    <property type="match status" value="1"/>
</dbReference>
<dbReference type="Proteomes" id="UP001358417">
    <property type="component" value="Unassembled WGS sequence"/>
</dbReference>
<comment type="caution">
    <text evidence="1">The sequence shown here is derived from an EMBL/GenBank/DDBJ whole genome shotgun (WGS) entry which is preliminary data.</text>
</comment>
<dbReference type="SUPFAM" id="SSF47954">
    <property type="entry name" value="Cyclin-like"/>
    <property type="match status" value="2"/>
</dbReference>
<keyword evidence="2" id="KW-1185">Reference proteome</keyword>
<proteinExistence type="predicted"/>
<dbReference type="AlphaFoldDB" id="A0AAV9MXW3"/>
<gene>
    <name evidence="1" type="ORF">LTR84_008459</name>
</gene>
<dbReference type="Gene3D" id="1.10.472.10">
    <property type="entry name" value="Cyclin-like"/>
    <property type="match status" value="2"/>
</dbReference>
<dbReference type="EMBL" id="JAVRRD010000031">
    <property type="protein sequence ID" value="KAK5046316.1"/>
    <property type="molecule type" value="Genomic_DNA"/>
</dbReference>
<dbReference type="GeneID" id="89976622"/>
<dbReference type="InterPro" id="IPR036915">
    <property type="entry name" value="Cyclin-like_sf"/>
</dbReference>
<name>A0AAV9MXW3_9EURO</name>
<evidence type="ECO:0000313" key="1">
    <source>
        <dbReference type="EMBL" id="KAK5046316.1"/>
    </source>
</evidence>
<evidence type="ECO:0000313" key="2">
    <source>
        <dbReference type="Proteomes" id="UP001358417"/>
    </source>
</evidence>
<dbReference type="InterPro" id="IPR043198">
    <property type="entry name" value="Cyclin/Ssn8"/>
</dbReference>
<evidence type="ECO:0008006" key="3">
    <source>
        <dbReference type="Google" id="ProtNLM"/>
    </source>
</evidence>
<sequence>MVPIPAPDHLTNSLVNPQQLLDLQNREGEDGPSLRFALAQLTSAAGILLRLPQEVIAQATVLLLRFLLSSRAEDREGFSAKTYSAAAIYLSAKISMTPASPRSVINVYAFLASKASPLSFVNPEGSGGDQDPNTYFVSEGTYEKERQRLFVCESMILAGLGFETHVALPHGLALTYLQALGVSTSSLAKRVFEHLNGGLLSPQLLYLTHQPNALAVGAIYLAAREIAVKLVEQNWWEVFDVDREDLGFLVLAFGSLENFAAAEREKWIGRAMPFD</sequence>
<organism evidence="1 2">
    <name type="scientific">Exophiala bonariae</name>
    <dbReference type="NCBI Taxonomy" id="1690606"/>
    <lineage>
        <taxon>Eukaryota</taxon>
        <taxon>Fungi</taxon>
        <taxon>Dikarya</taxon>
        <taxon>Ascomycota</taxon>
        <taxon>Pezizomycotina</taxon>
        <taxon>Eurotiomycetes</taxon>
        <taxon>Chaetothyriomycetidae</taxon>
        <taxon>Chaetothyriales</taxon>
        <taxon>Herpotrichiellaceae</taxon>
        <taxon>Exophiala</taxon>
    </lineage>
</organism>
<accession>A0AAV9MXW3</accession>
<reference evidence="1 2" key="1">
    <citation type="submission" date="2023-08" db="EMBL/GenBank/DDBJ databases">
        <title>Black Yeasts Isolated from many extreme environments.</title>
        <authorList>
            <person name="Coleine C."/>
            <person name="Stajich J.E."/>
            <person name="Selbmann L."/>
        </authorList>
    </citation>
    <scope>NUCLEOTIDE SEQUENCE [LARGE SCALE GENOMIC DNA]</scope>
    <source>
        <strain evidence="1 2">CCFEE 5792</strain>
    </source>
</reference>
<dbReference type="GO" id="GO:0006357">
    <property type="term" value="P:regulation of transcription by RNA polymerase II"/>
    <property type="evidence" value="ECO:0007669"/>
    <property type="project" value="InterPro"/>
</dbReference>
<protein>
    <recommendedName>
        <fullName evidence="3">Cyclin domain-containing protein</fullName>
    </recommendedName>
</protein>